<evidence type="ECO:0000313" key="2">
    <source>
        <dbReference type="Proteomes" id="UP000188268"/>
    </source>
</evidence>
<keyword evidence="2" id="KW-1185">Reference proteome</keyword>
<dbReference type="EMBL" id="AWWV01014077">
    <property type="protein sequence ID" value="OMO58873.1"/>
    <property type="molecule type" value="Genomic_DNA"/>
</dbReference>
<dbReference type="Proteomes" id="UP000188268">
    <property type="component" value="Unassembled WGS sequence"/>
</dbReference>
<organism evidence="1 2">
    <name type="scientific">Corchorus capsularis</name>
    <name type="common">Jute</name>
    <dbReference type="NCBI Taxonomy" id="210143"/>
    <lineage>
        <taxon>Eukaryota</taxon>
        <taxon>Viridiplantae</taxon>
        <taxon>Streptophyta</taxon>
        <taxon>Embryophyta</taxon>
        <taxon>Tracheophyta</taxon>
        <taxon>Spermatophyta</taxon>
        <taxon>Magnoliopsida</taxon>
        <taxon>eudicotyledons</taxon>
        <taxon>Gunneridae</taxon>
        <taxon>Pentapetalae</taxon>
        <taxon>rosids</taxon>
        <taxon>malvids</taxon>
        <taxon>Malvales</taxon>
        <taxon>Malvaceae</taxon>
        <taxon>Grewioideae</taxon>
        <taxon>Apeibeae</taxon>
        <taxon>Corchorus</taxon>
    </lineage>
</organism>
<gene>
    <name evidence="1" type="ORF">CCACVL1_25290</name>
</gene>
<reference evidence="1 2" key="1">
    <citation type="submission" date="2013-09" db="EMBL/GenBank/DDBJ databases">
        <title>Corchorus capsularis genome sequencing.</title>
        <authorList>
            <person name="Alam M."/>
            <person name="Haque M.S."/>
            <person name="Islam M.S."/>
            <person name="Emdad E.M."/>
            <person name="Islam M.M."/>
            <person name="Ahmed B."/>
            <person name="Halim A."/>
            <person name="Hossen Q.M.M."/>
            <person name="Hossain M.Z."/>
            <person name="Ahmed R."/>
            <person name="Khan M.M."/>
            <person name="Islam R."/>
            <person name="Rashid M.M."/>
            <person name="Khan S.A."/>
            <person name="Rahman M.S."/>
            <person name="Alam M."/>
        </authorList>
    </citation>
    <scope>NUCLEOTIDE SEQUENCE [LARGE SCALE GENOMIC DNA]</scope>
    <source>
        <strain evidence="2">cv. CVL-1</strain>
        <tissue evidence="1">Whole seedling</tissue>
    </source>
</reference>
<evidence type="ECO:0000313" key="1">
    <source>
        <dbReference type="EMBL" id="OMO58873.1"/>
    </source>
</evidence>
<name>A0A1R3GLC2_COCAP</name>
<sequence length="53" mass="6508">MKKAKKYDDEEIWQWQKYDIVAYNGRREEAENRPVDNRVTRVTSKSINLKEYD</sequence>
<dbReference type="AlphaFoldDB" id="A0A1R3GLC2"/>
<proteinExistence type="predicted"/>
<comment type="caution">
    <text evidence="1">The sequence shown here is derived from an EMBL/GenBank/DDBJ whole genome shotgun (WGS) entry which is preliminary data.</text>
</comment>
<dbReference type="Gramene" id="OMO58873">
    <property type="protein sequence ID" value="OMO58873"/>
    <property type="gene ID" value="CCACVL1_25290"/>
</dbReference>
<accession>A0A1R3GLC2</accession>
<protein>
    <submittedName>
        <fullName evidence="1">Uncharacterized protein</fullName>
    </submittedName>
</protein>